<accession>A0A7L7SIY2</accession>
<sequence>MSDPDWWTRELADSKVRHDVKRGLRSVGRVARQALGMAAPKDVMDLAEVADAAGWTIGSARQLYYRSRRNRETGAVSRTDLPAPLRMVSGRYPIWARSTIEDWIRRRDKLCKQCGVPVPSRLPAGWSVECARCAGLEGEV</sequence>
<evidence type="ECO:0000313" key="1">
    <source>
        <dbReference type="EMBL" id="QOC56090.1"/>
    </source>
</evidence>
<dbReference type="RefSeq" id="YP_010110132.1">
    <property type="nucleotide sequence ID" value="NC_055867.1"/>
</dbReference>
<dbReference type="KEGG" id="vg:65128422"/>
<gene>
    <name evidence="1" type="primary">92</name>
    <name evidence="1" type="ORF">SEA_CLOWN_92</name>
</gene>
<dbReference type="EMBL" id="MT771343">
    <property type="protein sequence ID" value="QOC56090.1"/>
    <property type="molecule type" value="Genomic_DNA"/>
</dbReference>
<keyword evidence="2" id="KW-1185">Reference proteome</keyword>
<reference evidence="1 2" key="1">
    <citation type="submission" date="2020-07" db="EMBL/GenBank/DDBJ databases">
        <authorList>
            <person name="Bortz R.L."/>
            <person name="Bai C."/>
            <person name="Brody A."/>
            <person name="Douse D."/>
            <person name="Feder N.M."/>
            <person name="Fischer E."/>
            <person name="Kim I."/>
            <person name="Kornbau S."/>
            <person name="Malek C.E."/>
            <person name="Menendez J.A."/>
            <person name="Moore R.J."/>
            <person name="Pinkovsky V.I."/>
            <person name="Raghavan D."/>
            <person name="Reznik A.S."/>
            <person name="Sciarra A.R."/>
            <person name="Starinsky S.F."/>
            <person name="Vaughan O."/>
            <person name="Walker S.E."/>
            <person name="Wiemann J."/>
            <person name="Butela K.A."/>
            <person name="Garlena R.A."/>
            <person name="Russell D.A."/>
            <person name="Pope W.H."/>
            <person name="Jacobs-Sera D."/>
            <person name="Hatfull G.F."/>
        </authorList>
    </citation>
    <scope>NUCLEOTIDE SEQUENCE [LARGE SCALE GENOMIC DNA]</scope>
</reference>
<name>A0A7L7SIY2_9CAUD</name>
<dbReference type="GeneID" id="65128422"/>
<proteinExistence type="predicted"/>
<evidence type="ECO:0000313" key="2">
    <source>
        <dbReference type="Proteomes" id="UP000516645"/>
    </source>
</evidence>
<organism evidence="1 2">
    <name type="scientific">Gordonia phage Clown</name>
    <dbReference type="NCBI Taxonomy" id="2759393"/>
    <lineage>
        <taxon>Viruses</taxon>
        <taxon>Duplodnaviria</taxon>
        <taxon>Heunggongvirae</taxon>
        <taxon>Uroviricota</taxon>
        <taxon>Caudoviricetes</taxon>
        <taxon>Stackebrandtviridae</taxon>
        <taxon>Frickvirinae</taxon>
        <taxon>Clownvirus</taxon>
        <taxon>Clownvirus clown</taxon>
    </lineage>
</organism>
<protein>
    <submittedName>
        <fullName evidence="1">Helix-turn-helix DNA binding domain protein</fullName>
    </submittedName>
</protein>
<dbReference type="Proteomes" id="UP000516645">
    <property type="component" value="Segment"/>
</dbReference>